<proteinExistence type="predicted"/>
<keyword evidence="1" id="KW-0812">Transmembrane</keyword>
<sequence>MKKRNKWKIWLSDAILKHRRTYAGIPGFFKKRIVNTLCLSFLLLYGGSALGLAQRSAGFVGWTVFLTICGIGDAVYVYYLAVTRSYEVVEGTVSEIHAELFFDGFKRVIVLQSDGPTTELLLNKRTNVMHGKSYRFYFNQNAHAFSGIHRLDAAFDFGNFFGVEEVKE</sequence>
<reference evidence="2 3" key="1">
    <citation type="journal article" date="2020" name="Cell Host Microbe">
        <title>Functional and Genomic Variation between Human-Derived Isolates of Lachnospiraceae Reveals Inter- and Intra-Species Diversity.</title>
        <authorList>
            <person name="Sorbara M.T."/>
            <person name="Littmann E.R."/>
            <person name="Fontana E."/>
            <person name="Moody T.U."/>
            <person name="Kohout C.E."/>
            <person name="Gjonbalaj M."/>
            <person name="Eaton V."/>
            <person name="Seok R."/>
            <person name="Leiner I.M."/>
            <person name="Pamer E.G."/>
        </authorList>
    </citation>
    <scope>NUCLEOTIDE SEQUENCE [LARGE SCALE GENOMIC DNA]</scope>
    <source>
        <strain evidence="2 3">MSK.17.74</strain>
    </source>
</reference>
<protein>
    <submittedName>
        <fullName evidence="2">Uncharacterized protein</fullName>
    </submittedName>
</protein>
<feature type="transmembrane region" description="Helical" evidence="1">
    <location>
        <begin position="59"/>
        <end position="81"/>
    </location>
</feature>
<name>A0ABX2H799_9FIRM</name>
<feature type="transmembrane region" description="Helical" evidence="1">
    <location>
        <begin position="33"/>
        <end position="53"/>
    </location>
</feature>
<keyword evidence="1" id="KW-1133">Transmembrane helix</keyword>
<dbReference type="EMBL" id="JAAITS010000031">
    <property type="protein sequence ID" value="NSG86057.1"/>
    <property type="molecule type" value="Genomic_DNA"/>
</dbReference>
<dbReference type="RefSeq" id="WP_173735728.1">
    <property type="nucleotide sequence ID" value="NZ_JAAITS010000031.1"/>
</dbReference>
<keyword evidence="3" id="KW-1185">Reference proteome</keyword>
<keyword evidence="1" id="KW-0472">Membrane</keyword>
<dbReference type="Proteomes" id="UP001644719">
    <property type="component" value="Unassembled WGS sequence"/>
</dbReference>
<gene>
    <name evidence="2" type="ORF">G5B17_11665</name>
</gene>
<evidence type="ECO:0000313" key="3">
    <source>
        <dbReference type="Proteomes" id="UP001644719"/>
    </source>
</evidence>
<accession>A0ABX2H799</accession>
<evidence type="ECO:0000256" key="1">
    <source>
        <dbReference type="SAM" id="Phobius"/>
    </source>
</evidence>
<organism evidence="2 3">
    <name type="scientific">Blautia faecis</name>
    <dbReference type="NCBI Taxonomy" id="871665"/>
    <lineage>
        <taxon>Bacteria</taxon>
        <taxon>Bacillati</taxon>
        <taxon>Bacillota</taxon>
        <taxon>Clostridia</taxon>
        <taxon>Lachnospirales</taxon>
        <taxon>Lachnospiraceae</taxon>
        <taxon>Blautia</taxon>
    </lineage>
</organism>
<evidence type="ECO:0000313" key="2">
    <source>
        <dbReference type="EMBL" id="NSG86057.1"/>
    </source>
</evidence>
<comment type="caution">
    <text evidence="2">The sequence shown here is derived from an EMBL/GenBank/DDBJ whole genome shotgun (WGS) entry which is preliminary data.</text>
</comment>